<sequence length="103" mass="11721">MRLQILTTEFGSFQHELPLSILWMGPRKGKGKMWPPNYFLPIALESNDDAAAHDDEKQTEDSVCGDCDDDDVLNDDGYVYDEVDTGDDDDYADNDKNEIDNDR</sequence>
<feature type="compositionally biased region" description="Basic and acidic residues" evidence="1">
    <location>
        <begin position="50"/>
        <end position="60"/>
    </location>
</feature>
<feature type="compositionally biased region" description="Acidic residues" evidence="1">
    <location>
        <begin position="66"/>
        <end position="92"/>
    </location>
</feature>
<dbReference type="Proteomes" id="UP000735302">
    <property type="component" value="Unassembled WGS sequence"/>
</dbReference>
<reference evidence="2 3" key="1">
    <citation type="journal article" date="2021" name="Elife">
        <title>Chloroplast acquisition without the gene transfer in kleptoplastic sea slugs, Plakobranchus ocellatus.</title>
        <authorList>
            <person name="Maeda T."/>
            <person name="Takahashi S."/>
            <person name="Yoshida T."/>
            <person name="Shimamura S."/>
            <person name="Takaki Y."/>
            <person name="Nagai Y."/>
            <person name="Toyoda A."/>
            <person name="Suzuki Y."/>
            <person name="Arimoto A."/>
            <person name="Ishii H."/>
            <person name="Satoh N."/>
            <person name="Nishiyama T."/>
            <person name="Hasebe M."/>
            <person name="Maruyama T."/>
            <person name="Minagawa J."/>
            <person name="Obokata J."/>
            <person name="Shigenobu S."/>
        </authorList>
    </citation>
    <scope>NUCLEOTIDE SEQUENCE [LARGE SCALE GENOMIC DNA]</scope>
</reference>
<feature type="region of interest" description="Disordered" evidence="1">
    <location>
        <begin position="50"/>
        <end position="103"/>
    </location>
</feature>
<evidence type="ECO:0000313" key="3">
    <source>
        <dbReference type="Proteomes" id="UP000735302"/>
    </source>
</evidence>
<dbReference type="EMBL" id="BLXT01005626">
    <property type="protein sequence ID" value="GFO24764.1"/>
    <property type="molecule type" value="Genomic_DNA"/>
</dbReference>
<comment type="caution">
    <text evidence="2">The sequence shown here is derived from an EMBL/GenBank/DDBJ whole genome shotgun (WGS) entry which is preliminary data.</text>
</comment>
<protein>
    <submittedName>
        <fullName evidence="2">Uncharacterized protein</fullName>
    </submittedName>
</protein>
<gene>
    <name evidence="2" type="ORF">PoB_005126900</name>
</gene>
<keyword evidence="3" id="KW-1185">Reference proteome</keyword>
<accession>A0AAV4C266</accession>
<evidence type="ECO:0000256" key="1">
    <source>
        <dbReference type="SAM" id="MobiDB-lite"/>
    </source>
</evidence>
<proteinExistence type="predicted"/>
<dbReference type="AlphaFoldDB" id="A0AAV4C266"/>
<feature type="compositionally biased region" description="Basic and acidic residues" evidence="1">
    <location>
        <begin position="93"/>
        <end position="103"/>
    </location>
</feature>
<name>A0AAV4C266_9GAST</name>
<evidence type="ECO:0000313" key="2">
    <source>
        <dbReference type="EMBL" id="GFO24764.1"/>
    </source>
</evidence>
<organism evidence="2 3">
    <name type="scientific">Plakobranchus ocellatus</name>
    <dbReference type="NCBI Taxonomy" id="259542"/>
    <lineage>
        <taxon>Eukaryota</taxon>
        <taxon>Metazoa</taxon>
        <taxon>Spiralia</taxon>
        <taxon>Lophotrochozoa</taxon>
        <taxon>Mollusca</taxon>
        <taxon>Gastropoda</taxon>
        <taxon>Heterobranchia</taxon>
        <taxon>Euthyneura</taxon>
        <taxon>Panpulmonata</taxon>
        <taxon>Sacoglossa</taxon>
        <taxon>Placobranchoidea</taxon>
        <taxon>Plakobranchidae</taxon>
        <taxon>Plakobranchus</taxon>
    </lineage>
</organism>